<dbReference type="InterPro" id="IPR036291">
    <property type="entry name" value="NAD(P)-bd_dom_sf"/>
</dbReference>
<organism evidence="2 3">
    <name type="scientific">Nocardia macrotermitis</name>
    <dbReference type="NCBI Taxonomy" id="2585198"/>
    <lineage>
        <taxon>Bacteria</taxon>
        <taxon>Bacillati</taxon>
        <taxon>Actinomycetota</taxon>
        <taxon>Actinomycetes</taxon>
        <taxon>Mycobacteriales</taxon>
        <taxon>Nocardiaceae</taxon>
        <taxon>Nocardia</taxon>
    </lineage>
</organism>
<proteinExistence type="predicted"/>
<feature type="compositionally biased region" description="Basic and acidic residues" evidence="1">
    <location>
        <begin position="122"/>
        <end position="133"/>
    </location>
</feature>
<gene>
    <name evidence="2" type="ORF">NRB20_53390</name>
</gene>
<evidence type="ECO:0000313" key="3">
    <source>
        <dbReference type="Proteomes" id="UP000438448"/>
    </source>
</evidence>
<accession>A0A7K0D8Y3</accession>
<reference evidence="2 3" key="1">
    <citation type="submission" date="2019-10" db="EMBL/GenBank/DDBJ databases">
        <title>Nocardia macrotermitis sp. nov. and Nocardia aurantia sp. nov., isolated from the gut of fungus growing-termite Macrotermes natalensis.</title>
        <authorList>
            <person name="Benndorf R."/>
            <person name="Schwitalla J."/>
            <person name="Martin K."/>
            <person name="De Beer W."/>
            <person name="Kaster A.-K."/>
            <person name="Vollmers J."/>
            <person name="Poulsen M."/>
            <person name="Beemelmanns C."/>
        </authorList>
    </citation>
    <scope>NUCLEOTIDE SEQUENCE [LARGE SCALE GENOMIC DNA]</scope>
    <source>
        <strain evidence="2 3">RB20</strain>
    </source>
</reference>
<keyword evidence="3" id="KW-1185">Reference proteome</keyword>
<feature type="region of interest" description="Disordered" evidence="1">
    <location>
        <begin position="94"/>
        <end position="133"/>
    </location>
</feature>
<dbReference type="PANTHER" id="PTHR42820">
    <property type="entry name" value="SHORT-CHAIN DEHYDROGENASE REDUCTASE"/>
    <property type="match status" value="1"/>
</dbReference>
<evidence type="ECO:0000256" key="1">
    <source>
        <dbReference type="SAM" id="MobiDB-lite"/>
    </source>
</evidence>
<sequence>MGKLDGRAAIVTGAGMGVGRGIAGALARAGADVLVAEIDETAGADTARWLRETWGVRARFVHTDVTRQSQIEAMVDTAVAEYGRLDIANQRVGQEHTGHQEALEGTSGDQQAVAGRHRRQERSRGRQRDRGEQKFAFAVDVGLPSSGAVTAPTSRNEVNSQAPWVVWKCPAISGSDTEII</sequence>
<dbReference type="AlphaFoldDB" id="A0A7K0D8Y3"/>
<name>A0A7K0D8Y3_9NOCA</name>
<dbReference type="OrthoDB" id="4380821at2"/>
<dbReference type="Gene3D" id="3.40.50.720">
    <property type="entry name" value="NAD(P)-binding Rossmann-like Domain"/>
    <property type="match status" value="1"/>
</dbReference>
<dbReference type="PANTHER" id="PTHR42820:SF1">
    <property type="entry name" value="SHORT-CHAIN DEHYDROGENASE_REDUCTASE FAMILY PROTEIN"/>
    <property type="match status" value="1"/>
</dbReference>
<dbReference type="Proteomes" id="UP000438448">
    <property type="component" value="Unassembled WGS sequence"/>
</dbReference>
<protein>
    <submittedName>
        <fullName evidence="2">Uncharacterized protein</fullName>
    </submittedName>
</protein>
<dbReference type="Pfam" id="PF00106">
    <property type="entry name" value="adh_short"/>
    <property type="match status" value="1"/>
</dbReference>
<dbReference type="InterPro" id="IPR002347">
    <property type="entry name" value="SDR_fam"/>
</dbReference>
<evidence type="ECO:0000313" key="2">
    <source>
        <dbReference type="EMBL" id="MQY22226.1"/>
    </source>
</evidence>
<dbReference type="SUPFAM" id="SSF51735">
    <property type="entry name" value="NAD(P)-binding Rossmann-fold domains"/>
    <property type="match status" value="1"/>
</dbReference>
<comment type="caution">
    <text evidence="2">The sequence shown here is derived from an EMBL/GenBank/DDBJ whole genome shotgun (WGS) entry which is preliminary data.</text>
</comment>
<dbReference type="EMBL" id="WEGK01000012">
    <property type="protein sequence ID" value="MQY22226.1"/>
    <property type="molecule type" value="Genomic_DNA"/>
</dbReference>